<dbReference type="NCBIfam" id="TIGR00453">
    <property type="entry name" value="ispD"/>
    <property type="match status" value="1"/>
</dbReference>
<keyword evidence="13 14" id="KW-0511">Multifunctional enzyme</keyword>
<dbReference type="AlphaFoldDB" id="A0A918FAK2"/>
<feature type="binding site" evidence="14">
    <location>
        <begin position="398"/>
        <end position="401"/>
    </location>
    <ligand>
        <name>4-CDP-2-C-methyl-D-erythritol 2-phosphate</name>
        <dbReference type="ChEBI" id="CHEBI:57919"/>
    </ligand>
</feature>
<comment type="pathway">
    <text evidence="5 14">Isoprenoid biosynthesis; isopentenyl diphosphate biosynthesis via DXP pathway; isopentenyl diphosphate from 1-deoxy-D-xylulose 5-phosphate: step 2/6.</text>
</comment>
<feature type="compositionally biased region" description="Low complexity" evidence="15">
    <location>
        <begin position="233"/>
        <end position="244"/>
    </location>
</feature>
<feature type="binding site" evidence="14">
    <location>
        <begin position="276"/>
        <end position="278"/>
    </location>
    <ligand>
        <name>4-CDP-2-C-methyl-D-erythritol 2-phosphate</name>
        <dbReference type="ChEBI" id="CHEBI:57919"/>
    </ligand>
</feature>
<feature type="domain" description="2-C-methyl-D-erythritol 2,4-cyclodiphosphate synthase" evidence="16">
    <location>
        <begin position="270"/>
        <end position="420"/>
    </location>
</feature>
<feature type="binding site" evidence="14">
    <location>
        <position position="311"/>
    </location>
    <ligand>
        <name>a divalent metal cation</name>
        <dbReference type="ChEBI" id="CHEBI:60240"/>
    </ligand>
</feature>
<comment type="similarity">
    <text evidence="14">In the C-terminal section; belongs to the IspF family.</text>
</comment>
<comment type="similarity">
    <text evidence="6">Belongs to the IspF family.</text>
</comment>
<dbReference type="EC" id="2.7.7.60" evidence="14"/>
<evidence type="ECO:0000259" key="16">
    <source>
        <dbReference type="Pfam" id="PF02542"/>
    </source>
</evidence>
<feature type="binding site" evidence="14">
    <location>
        <position position="408"/>
    </location>
    <ligand>
        <name>4-CDP-2-C-methyl-D-erythritol 2-phosphate</name>
        <dbReference type="ChEBI" id="CHEBI:57919"/>
    </ligand>
</feature>
<dbReference type="Proteomes" id="UP000610303">
    <property type="component" value="Unassembled WGS sequence"/>
</dbReference>
<comment type="function">
    <text evidence="14">Bifunctional enzyme that catalyzes the formation of 4-diphosphocytidyl-2-C-methyl-D-erythritol from CTP and 2-C-methyl-D-erythritol 4-phosphate (MEP) (IspD), and catalyzes the conversion of 4-diphosphocytidyl-2-C-methyl-D-erythritol 2-phosphate (CDP-ME2P) to 2-C-methyl-D-erythritol 2,4-cyclodiphosphate (ME-CPP) with a corresponding release of cytidine 5-monophosphate (CMP) (IspF).</text>
</comment>
<feature type="region of interest" description="2-C-methyl-D-erythritol 2,4-cyclodiphosphate synthase" evidence="14">
    <location>
        <begin position="270"/>
        <end position="423"/>
    </location>
</feature>
<dbReference type="Gene3D" id="3.30.1330.50">
    <property type="entry name" value="2-C-methyl-D-erythritol 2,4-cyclodiphosphate synthase"/>
    <property type="match status" value="1"/>
</dbReference>
<dbReference type="PROSITE" id="PS01295">
    <property type="entry name" value="ISPD"/>
    <property type="match status" value="1"/>
</dbReference>
<feature type="region of interest" description="Disordered" evidence="15">
    <location>
        <begin position="233"/>
        <end position="260"/>
    </location>
</feature>
<keyword evidence="8 14" id="KW-0808">Transferase</keyword>
<dbReference type="InterPro" id="IPR001228">
    <property type="entry name" value="IspD"/>
</dbReference>
<dbReference type="HAMAP" id="MF_01520">
    <property type="entry name" value="IspDF"/>
    <property type="match status" value="1"/>
</dbReference>
<reference evidence="17" key="1">
    <citation type="journal article" date="2014" name="Int. J. Syst. Evol. Microbiol.">
        <title>Complete genome sequence of Corynebacterium casei LMG S-19264T (=DSM 44701T), isolated from a smear-ripened cheese.</title>
        <authorList>
            <consortium name="US DOE Joint Genome Institute (JGI-PGF)"/>
            <person name="Walter F."/>
            <person name="Albersmeier A."/>
            <person name="Kalinowski J."/>
            <person name="Ruckert C."/>
        </authorList>
    </citation>
    <scope>NUCLEOTIDE SEQUENCE</scope>
    <source>
        <strain evidence="17">JCM 3346</strain>
    </source>
</reference>
<organism evidence="17 18">
    <name type="scientific">Agromyces mediolanus</name>
    <name type="common">Corynebacterium mediolanum</name>
    <dbReference type="NCBI Taxonomy" id="41986"/>
    <lineage>
        <taxon>Bacteria</taxon>
        <taxon>Bacillati</taxon>
        <taxon>Actinomycetota</taxon>
        <taxon>Actinomycetes</taxon>
        <taxon>Micrococcales</taxon>
        <taxon>Microbacteriaceae</taxon>
        <taxon>Agromyces</taxon>
    </lineage>
</organism>
<evidence type="ECO:0000256" key="9">
    <source>
        <dbReference type="ARBA" id="ARBA00022695"/>
    </source>
</evidence>
<dbReference type="InterPro" id="IPR026596">
    <property type="entry name" value="IspD/F"/>
</dbReference>
<keyword evidence="11 14" id="KW-0414">Isoprene biosynthesis</keyword>
<feature type="binding site" evidence="14">
    <location>
        <position position="276"/>
    </location>
    <ligand>
        <name>a divalent metal cation</name>
        <dbReference type="ChEBI" id="CHEBI:60240"/>
    </ligand>
</feature>
<feature type="site" description="Transition state stabilizer" evidence="14">
    <location>
        <position position="18"/>
    </location>
</feature>
<dbReference type="RefSeq" id="WP_189083845.1">
    <property type="nucleotide sequence ID" value="NZ_BMRJ01000001.1"/>
</dbReference>
<accession>A0A918FAK2</accession>
<comment type="cofactor">
    <cofactor evidence="3 14">
        <name>a divalent metal cation</name>
        <dbReference type="ChEBI" id="CHEBI:60240"/>
    </cofactor>
</comment>
<keyword evidence="9 14" id="KW-0548">Nucleotidyltransferase</keyword>
<dbReference type="InterPro" id="IPR003526">
    <property type="entry name" value="MECDP_synthase"/>
</dbReference>
<keyword evidence="18" id="KW-1185">Reference proteome</keyword>
<dbReference type="PANTHER" id="PTHR43181:SF1">
    <property type="entry name" value="2-C-METHYL-D-ERYTHRITOL 2,4-CYCLODIPHOSPHATE SYNTHASE, CHLOROPLASTIC"/>
    <property type="match status" value="1"/>
</dbReference>
<dbReference type="Pfam" id="PF02542">
    <property type="entry name" value="YgbB"/>
    <property type="match status" value="1"/>
</dbReference>
<dbReference type="InterPro" id="IPR020555">
    <property type="entry name" value="MECDP_synthase_CS"/>
</dbReference>
<comment type="similarity">
    <text evidence="7">Belongs to the IspD/TarI cytidylyltransferase family. IspD subfamily.</text>
</comment>
<comment type="caution">
    <text evidence="17">The sequence shown here is derived from an EMBL/GenBank/DDBJ whole genome shotgun (WGS) entry which is preliminary data.</text>
</comment>
<keyword evidence="12 14" id="KW-0456">Lyase</keyword>
<gene>
    <name evidence="14" type="primary">ispDF</name>
    <name evidence="17" type="ORF">GCM10010196_06430</name>
</gene>
<evidence type="ECO:0000256" key="7">
    <source>
        <dbReference type="ARBA" id="ARBA00009789"/>
    </source>
</evidence>
<feature type="region of interest" description="2-C-methyl-D-erythritol 4-phosphate cytidylyltransferase" evidence="14">
    <location>
        <begin position="1"/>
        <end position="269"/>
    </location>
</feature>
<keyword evidence="10 14" id="KW-0479">Metal-binding</keyword>
<dbReference type="GO" id="GO:0008685">
    <property type="term" value="F:2-C-methyl-D-erythritol 2,4-cyclodiphosphate synthase activity"/>
    <property type="evidence" value="ECO:0007669"/>
    <property type="project" value="UniProtKB-UniRule"/>
</dbReference>
<evidence type="ECO:0000256" key="13">
    <source>
        <dbReference type="ARBA" id="ARBA00023268"/>
    </source>
</evidence>
<feature type="site" description="Transition state stabilizer" evidence="14">
    <location>
        <position position="303"/>
    </location>
</feature>
<dbReference type="GO" id="GO:0046872">
    <property type="term" value="F:metal ion binding"/>
    <property type="evidence" value="ECO:0007669"/>
    <property type="project" value="UniProtKB-KW"/>
</dbReference>
<dbReference type="InterPro" id="IPR036571">
    <property type="entry name" value="MECDP_synthase_sf"/>
</dbReference>
<dbReference type="HAMAP" id="MF_00108">
    <property type="entry name" value="IspD"/>
    <property type="match status" value="1"/>
</dbReference>
<dbReference type="CDD" id="cd00554">
    <property type="entry name" value="MECDP_synthase"/>
    <property type="match status" value="1"/>
</dbReference>
<feature type="site" description="Transition state stabilizer" evidence="14">
    <location>
        <position position="399"/>
    </location>
</feature>
<dbReference type="FunFam" id="3.30.1330.50:FF:000003">
    <property type="entry name" value="2-C-methyl-D-erythritol 2,4-cyclodiphosphate synthase"/>
    <property type="match status" value="1"/>
</dbReference>
<dbReference type="InterPro" id="IPR018294">
    <property type="entry name" value="ISPD_synthase_CS"/>
</dbReference>
<dbReference type="PANTHER" id="PTHR43181">
    <property type="entry name" value="2-C-METHYL-D-ERYTHRITOL 2,4-CYCLODIPHOSPHATE SYNTHASE, CHLOROPLASTIC"/>
    <property type="match status" value="1"/>
</dbReference>
<dbReference type="SUPFAM" id="SSF69765">
    <property type="entry name" value="IpsF-like"/>
    <property type="match status" value="1"/>
</dbReference>
<feature type="binding site" evidence="14">
    <location>
        <position position="405"/>
    </location>
    <ligand>
        <name>4-CDP-2-C-methyl-D-erythritol 2-phosphate</name>
        <dbReference type="ChEBI" id="CHEBI:57919"/>
    </ligand>
</feature>
<feature type="binding site" evidence="14">
    <location>
        <position position="278"/>
    </location>
    <ligand>
        <name>a divalent metal cation</name>
        <dbReference type="ChEBI" id="CHEBI:60240"/>
    </ligand>
</feature>
<comment type="caution">
    <text evidence="14">Lacks conserved residue(s) required for the propagation of feature annotation.</text>
</comment>
<dbReference type="PROSITE" id="PS01350">
    <property type="entry name" value="ISPF"/>
    <property type="match status" value="1"/>
</dbReference>
<dbReference type="HAMAP" id="MF_00107">
    <property type="entry name" value="IspF"/>
    <property type="match status" value="1"/>
</dbReference>
<evidence type="ECO:0000256" key="11">
    <source>
        <dbReference type="ARBA" id="ARBA00023229"/>
    </source>
</evidence>
<evidence type="ECO:0000256" key="5">
    <source>
        <dbReference type="ARBA" id="ARBA00004787"/>
    </source>
</evidence>
<dbReference type="Pfam" id="PF01128">
    <property type="entry name" value="IspD"/>
    <property type="match status" value="1"/>
</dbReference>
<evidence type="ECO:0000256" key="6">
    <source>
        <dbReference type="ARBA" id="ARBA00008480"/>
    </source>
</evidence>
<feature type="site" description="Positions MEP for the nucleophilic attack" evidence="14">
    <location>
        <position position="159"/>
    </location>
</feature>
<evidence type="ECO:0000256" key="15">
    <source>
        <dbReference type="SAM" id="MobiDB-lite"/>
    </source>
</evidence>
<comment type="similarity">
    <text evidence="14">In the N-terminal section; belongs to the IspD/TarI cytidylyltransferase family. IspD subfamily.</text>
</comment>
<dbReference type="InterPro" id="IPR034683">
    <property type="entry name" value="IspD/TarI"/>
</dbReference>
<comment type="catalytic activity">
    <reaction evidence="1 14">
        <text>4-CDP-2-C-methyl-D-erythritol 2-phosphate = 2-C-methyl-D-erythritol 2,4-cyclic diphosphate + CMP</text>
        <dbReference type="Rhea" id="RHEA:23864"/>
        <dbReference type="ChEBI" id="CHEBI:57919"/>
        <dbReference type="ChEBI" id="CHEBI:58483"/>
        <dbReference type="ChEBI" id="CHEBI:60377"/>
        <dbReference type="EC" id="4.6.1.12"/>
    </reaction>
</comment>
<feature type="site" description="Positions MEP for the nucleophilic attack" evidence="14">
    <location>
        <position position="212"/>
    </location>
</feature>
<evidence type="ECO:0000313" key="17">
    <source>
        <dbReference type="EMBL" id="GGR16403.1"/>
    </source>
</evidence>
<reference evidence="17" key="2">
    <citation type="submission" date="2020-09" db="EMBL/GenBank/DDBJ databases">
        <authorList>
            <person name="Sun Q."/>
            <person name="Ohkuma M."/>
        </authorList>
    </citation>
    <scope>NUCLEOTIDE SEQUENCE</scope>
    <source>
        <strain evidence="17">JCM 3346</strain>
    </source>
</reference>
<evidence type="ECO:0000256" key="4">
    <source>
        <dbReference type="ARBA" id="ARBA00004709"/>
    </source>
</evidence>
<dbReference type="SUPFAM" id="SSF53448">
    <property type="entry name" value="Nucleotide-diphospho-sugar transferases"/>
    <property type="match status" value="1"/>
</dbReference>
<protein>
    <recommendedName>
        <fullName evidence="14">Bifunctional enzyme IspD/IspF</fullName>
    </recommendedName>
    <domain>
        <recommendedName>
            <fullName evidence="14">2-C-methyl-D-erythritol 4-phosphate cytidylyltransferase</fullName>
            <ecNumber evidence="14">2.7.7.60</ecNumber>
        </recommendedName>
        <alternativeName>
            <fullName evidence="14">4-diphosphocytidyl-2C-methyl-D-erythritol synthase</fullName>
        </alternativeName>
        <alternativeName>
            <fullName evidence="14">MEP cytidylyltransferase</fullName>
            <shortName evidence="14">MCT</shortName>
        </alternativeName>
    </domain>
    <domain>
        <recommendedName>
            <fullName evidence="14">2-C-methyl-D-erythritol 2,4-cyclodiphosphate synthase</fullName>
            <shortName evidence="14">MECDP-synthase</shortName>
            <shortName evidence="14">MECPP-synthase</shortName>
            <shortName evidence="14">MECPS</shortName>
            <ecNumber evidence="14">4.6.1.12</ecNumber>
        </recommendedName>
    </domain>
</protein>
<dbReference type="InterPro" id="IPR029044">
    <property type="entry name" value="Nucleotide-diphossugar_trans"/>
</dbReference>
<evidence type="ECO:0000256" key="10">
    <source>
        <dbReference type="ARBA" id="ARBA00022723"/>
    </source>
</evidence>
<dbReference type="GO" id="GO:0016114">
    <property type="term" value="P:terpenoid biosynthetic process"/>
    <property type="evidence" value="ECO:0007669"/>
    <property type="project" value="InterPro"/>
</dbReference>
<evidence type="ECO:0000256" key="14">
    <source>
        <dbReference type="HAMAP-Rule" id="MF_01520"/>
    </source>
</evidence>
<evidence type="ECO:0000256" key="1">
    <source>
        <dbReference type="ARBA" id="ARBA00000200"/>
    </source>
</evidence>
<evidence type="ECO:0000256" key="2">
    <source>
        <dbReference type="ARBA" id="ARBA00001282"/>
    </source>
</evidence>
<evidence type="ECO:0000313" key="18">
    <source>
        <dbReference type="Proteomes" id="UP000610303"/>
    </source>
</evidence>
<evidence type="ECO:0000256" key="8">
    <source>
        <dbReference type="ARBA" id="ARBA00022679"/>
    </source>
</evidence>
<dbReference type="Gene3D" id="3.90.550.10">
    <property type="entry name" value="Spore Coat Polysaccharide Biosynthesis Protein SpsA, Chain A"/>
    <property type="match status" value="1"/>
</dbReference>
<feature type="binding site" evidence="14">
    <location>
        <begin position="303"/>
        <end position="304"/>
    </location>
    <ligand>
        <name>4-CDP-2-C-methyl-D-erythritol 2-phosphate</name>
        <dbReference type="ChEBI" id="CHEBI:57919"/>
    </ligand>
</feature>
<feature type="site" description="Transition state stabilizer" evidence="14">
    <location>
        <position position="25"/>
    </location>
</feature>
<comment type="catalytic activity">
    <reaction evidence="2 14">
        <text>2-C-methyl-D-erythritol 4-phosphate + CTP + H(+) = 4-CDP-2-C-methyl-D-erythritol + diphosphate</text>
        <dbReference type="Rhea" id="RHEA:13429"/>
        <dbReference type="ChEBI" id="CHEBI:15378"/>
        <dbReference type="ChEBI" id="CHEBI:33019"/>
        <dbReference type="ChEBI" id="CHEBI:37563"/>
        <dbReference type="ChEBI" id="CHEBI:57823"/>
        <dbReference type="ChEBI" id="CHEBI:58262"/>
        <dbReference type="EC" id="2.7.7.60"/>
    </reaction>
</comment>
<dbReference type="EC" id="4.6.1.12" evidence="14"/>
<evidence type="ECO:0000256" key="3">
    <source>
        <dbReference type="ARBA" id="ARBA00001968"/>
    </source>
</evidence>
<sequence length="423" mass="43163">MSTPSVAVIVVAAGSGTRLGRPEPKAFVPLGDGTLLSHAVRGVLGMREPVQLVVVVPAERVDQTRAELLASADASAELVVVVAGGELRQDSVAAGLAQLAPEIGVVLVHDAARALTPSLLFDEVAAAVRTRGHGVVPGLPVVDTVKRVADGRVVETVDRAELAAVQTPQGFPRGALERAYRLAGGEFTDDAALAAAAGVQVDVVPGDVRAFKITVPADLRRAEQLVAEAGAGAEASVREGGSAAQPHADDAEPSILPPEPVAEPRVLVPRVGTGVDVHAFADDDTPLWLAGLEWPGERGLAGHSDGDAASHAICDALLAAAGLGDVGRIFGTADPELDGAHGEVFLRETVRRVREAGFVVGNVSVQLVGNRPKLAPRREEAEALLSRFVGAPVSVSATTSDGLGFTGRGEGVAAIATALLLPA</sequence>
<name>A0A918FAK2_AGRME</name>
<proteinExistence type="inferred from homology"/>
<evidence type="ECO:0000256" key="12">
    <source>
        <dbReference type="ARBA" id="ARBA00023239"/>
    </source>
</evidence>
<dbReference type="FunFam" id="3.90.550.10:FF:000003">
    <property type="entry name" value="2-C-methyl-D-erythritol 4-phosphate cytidylyltransferase"/>
    <property type="match status" value="1"/>
</dbReference>
<dbReference type="GO" id="GO:0050518">
    <property type="term" value="F:2-C-methyl-D-erythritol 4-phosphate cytidylyltransferase activity"/>
    <property type="evidence" value="ECO:0007669"/>
    <property type="project" value="UniProtKB-UniRule"/>
</dbReference>
<dbReference type="NCBIfam" id="TIGR00151">
    <property type="entry name" value="ispF"/>
    <property type="match status" value="1"/>
</dbReference>
<dbReference type="CDD" id="cd02516">
    <property type="entry name" value="CDP-ME_synthetase"/>
    <property type="match status" value="1"/>
</dbReference>
<comment type="pathway">
    <text evidence="4 14">Isoprenoid biosynthesis; isopentenyl diphosphate biosynthesis via DXP pathway; isopentenyl diphosphate from 1-deoxy-D-xylulose 5-phosphate: step 4/6.</text>
</comment>
<dbReference type="GO" id="GO:0019288">
    <property type="term" value="P:isopentenyl diphosphate biosynthetic process, methylerythritol 4-phosphate pathway"/>
    <property type="evidence" value="ECO:0007669"/>
    <property type="project" value="UniProtKB-UniRule"/>
</dbReference>
<dbReference type="EMBL" id="BMRJ01000001">
    <property type="protein sequence ID" value="GGR16403.1"/>
    <property type="molecule type" value="Genomic_DNA"/>
</dbReference>